<keyword evidence="3" id="KW-1185">Reference proteome</keyword>
<feature type="transmembrane region" description="Helical" evidence="1">
    <location>
        <begin position="31"/>
        <end position="52"/>
    </location>
</feature>
<evidence type="ECO:0000256" key="1">
    <source>
        <dbReference type="SAM" id="Phobius"/>
    </source>
</evidence>
<accession>A0ABU5ZSU6</accession>
<keyword evidence="1" id="KW-0812">Transmembrane</keyword>
<comment type="caution">
    <text evidence="2">The sequence shown here is derived from an EMBL/GenBank/DDBJ whole genome shotgun (WGS) entry which is preliminary data.</text>
</comment>
<evidence type="ECO:0008006" key="4">
    <source>
        <dbReference type="Google" id="ProtNLM"/>
    </source>
</evidence>
<dbReference type="RefSeq" id="WP_324179093.1">
    <property type="nucleotide sequence ID" value="NZ_BAABAW010000008.1"/>
</dbReference>
<keyword evidence="1" id="KW-0472">Membrane</keyword>
<proteinExistence type="predicted"/>
<dbReference type="Proteomes" id="UP001327027">
    <property type="component" value="Unassembled WGS sequence"/>
</dbReference>
<organism evidence="2 3">
    <name type="scientific">Aquimarina gracilis</name>
    <dbReference type="NCBI Taxonomy" id="874422"/>
    <lineage>
        <taxon>Bacteria</taxon>
        <taxon>Pseudomonadati</taxon>
        <taxon>Bacteroidota</taxon>
        <taxon>Flavobacteriia</taxon>
        <taxon>Flavobacteriales</taxon>
        <taxon>Flavobacteriaceae</taxon>
        <taxon>Aquimarina</taxon>
    </lineage>
</organism>
<evidence type="ECO:0000313" key="3">
    <source>
        <dbReference type="Proteomes" id="UP001327027"/>
    </source>
</evidence>
<protein>
    <recommendedName>
        <fullName evidence="4">Class IIb bacteriocin, lactobin A/cerein 7B family</fullName>
    </recommendedName>
</protein>
<gene>
    <name evidence="2" type="ORF">U6A24_06280</name>
</gene>
<sequence length="55" mass="5800">MKNLNEFGVQEMNSLEITEINGGDQGYRGGYIVGAVAGTVAALAVSTVRMLVQIL</sequence>
<keyword evidence="1" id="KW-1133">Transmembrane helix</keyword>
<name>A0ABU5ZSU6_9FLAO</name>
<reference evidence="2 3" key="1">
    <citation type="journal article" date="2013" name="Int. J. Syst. Evol. Microbiol.">
        <title>Aquimarina gracilis sp. nov., isolated from the gut microflora of a mussel, Mytilus coruscus, and emended description of Aquimarina spongiae.</title>
        <authorList>
            <person name="Park S.C."/>
            <person name="Choe H.N."/>
            <person name="Baik K.S."/>
            <person name="Seong C.N."/>
        </authorList>
    </citation>
    <scope>NUCLEOTIDE SEQUENCE [LARGE SCALE GENOMIC DNA]</scope>
    <source>
        <strain evidence="2 3">PSC32</strain>
    </source>
</reference>
<dbReference type="EMBL" id="JAYKLX010000003">
    <property type="protein sequence ID" value="MEB3345058.1"/>
    <property type="molecule type" value="Genomic_DNA"/>
</dbReference>
<evidence type="ECO:0000313" key="2">
    <source>
        <dbReference type="EMBL" id="MEB3345058.1"/>
    </source>
</evidence>